<accession>A0A2W4XMQ2</accession>
<sequence>MNTQQKSIYPSRPLLTALNALVPTDPNSWSVVDGKLYLNANKGVQTRWYKDVPGFIAKADSQ</sequence>
<dbReference type="AlphaFoldDB" id="A0A2W4XMQ2"/>
<protein>
    <submittedName>
        <fullName evidence="1">Uncharacterized protein</fullName>
    </submittedName>
</protein>
<proteinExistence type="predicted"/>
<name>A0A2W4XMQ2_9CYAN</name>
<dbReference type="Proteomes" id="UP000249794">
    <property type="component" value="Unassembled WGS sequence"/>
</dbReference>
<evidence type="ECO:0000313" key="2">
    <source>
        <dbReference type="Proteomes" id="UP000249794"/>
    </source>
</evidence>
<reference evidence="1 2" key="2">
    <citation type="submission" date="2018-06" db="EMBL/GenBank/DDBJ databases">
        <title>Metagenomic assembly of (sub)arctic Cyanobacteria and their associated microbiome from non-axenic cultures.</title>
        <authorList>
            <person name="Baurain D."/>
        </authorList>
    </citation>
    <scope>NUCLEOTIDE SEQUENCE [LARGE SCALE GENOMIC DNA]</scope>
    <source>
        <strain evidence="1">ULC027bin1</strain>
    </source>
</reference>
<reference evidence="2" key="1">
    <citation type="submission" date="2018-04" db="EMBL/GenBank/DDBJ databases">
        <authorList>
            <person name="Cornet L."/>
        </authorList>
    </citation>
    <scope>NUCLEOTIDE SEQUENCE [LARGE SCALE GENOMIC DNA]</scope>
</reference>
<evidence type="ECO:0000313" key="1">
    <source>
        <dbReference type="EMBL" id="PZO57312.1"/>
    </source>
</evidence>
<comment type="caution">
    <text evidence="1">The sequence shown here is derived from an EMBL/GenBank/DDBJ whole genome shotgun (WGS) entry which is preliminary data.</text>
</comment>
<dbReference type="EMBL" id="QBMP01000053">
    <property type="protein sequence ID" value="PZO57312.1"/>
    <property type="molecule type" value="Genomic_DNA"/>
</dbReference>
<organism evidence="1 2">
    <name type="scientific">Phormidesmis priestleyi</name>
    <dbReference type="NCBI Taxonomy" id="268141"/>
    <lineage>
        <taxon>Bacteria</taxon>
        <taxon>Bacillati</taxon>
        <taxon>Cyanobacteriota</taxon>
        <taxon>Cyanophyceae</taxon>
        <taxon>Leptolyngbyales</taxon>
        <taxon>Leptolyngbyaceae</taxon>
        <taxon>Phormidesmis</taxon>
    </lineage>
</organism>
<gene>
    <name evidence="1" type="ORF">DCF15_07210</name>
</gene>